<feature type="region of interest" description="Disordered" evidence="1">
    <location>
        <begin position="1"/>
        <end position="40"/>
    </location>
</feature>
<accession>A0A6S6P6A0</accession>
<feature type="region of interest" description="Disordered" evidence="1">
    <location>
        <begin position="150"/>
        <end position="222"/>
    </location>
</feature>
<dbReference type="RefSeq" id="WP_185295048.1">
    <property type="nucleotide sequence ID" value="NZ_AP023287.1"/>
</dbReference>
<keyword evidence="2" id="KW-0812">Transmembrane</keyword>
<feature type="compositionally biased region" description="Low complexity" evidence="1">
    <location>
        <begin position="162"/>
        <end position="174"/>
    </location>
</feature>
<dbReference type="EMBL" id="AP023287">
    <property type="protein sequence ID" value="BCI52190.1"/>
    <property type="molecule type" value="Genomic_DNA"/>
</dbReference>
<keyword evidence="2" id="KW-1133">Transmembrane helix</keyword>
<evidence type="ECO:0008006" key="5">
    <source>
        <dbReference type="Google" id="ProtNLM"/>
    </source>
</evidence>
<proteinExistence type="predicted"/>
<sequence length="309" mass="32384">MSRHYSPYSSTRTERLDRPQADHPGHREAPGYEYSGADHPGYRQYADAALGEDTYRGRRDHAGYGGYSGYGEYSGYTGHRGYGDYQRDLAAHDEPDVAEDYDAEDYEDYEAYVTAIDSRWKWIAGAAGAILLVAVICTVVILGGGDSGSVSATVAPPAQSRPPATAAAPHDTAAPLPPPAASLAPETVTTVTPTPPPTPTESAAPAPVPSAAAAPPPAADPRTITYTVTGNRPLIDLVTVIYTDQQGALQTEVNVALPWSKTVVLDPGVELKSVTATSVNSQLNCAITDAAGTALVAQNNNSLIATCTQ</sequence>
<evidence type="ECO:0000256" key="2">
    <source>
        <dbReference type="SAM" id="Phobius"/>
    </source>
</evidence>
<dbReference type="Gene3D" id="2.60.40.2880">
    <property type="entry name" value="MmpS1-5, C-terminal soluble domain"/>
    <property type="match status" value="1"/>
</dbReference>
<feature type="compositionally biased region" description="Basic and acidic residues" evidence="1">
    <location>
        <begin position="12"/>
        <end position="30"/>
    </location>
</feature>
<feature type="compositionally biased region" description="Low complexity" evidence="1">
    <location>
        <begin position="200"/>
        <end position="213"/>
    </location>
</feature>
<dbReference type="AlphaFoldDB" id="A0A6S6P6A0"/>
<name>A0A6S6P6A0_9MYCO</name>
<reference evidence="3 4" key="1">
    <citation type="submission" date="2020-07" db="EMBL/GenBank/DDBJ databases">
        <title>Complete genome sequence of Mycolicibacterium litorale like strain isolated from cardiac implantable electronic device infection.</title>
        <authorList>
            <person name="Fukano H."/>
            <person name="Miyama H."/>
            <person name="Hoshino Y."/>
        </authorList>
    </citation>
    <scope>NUCLEOTIDE SEQUENCE [LARGE SCALE GENOMIC DNA]</scope>
    <source>
        <strain evidence="3 4">NIIDNTM18</strain>
    </source>
</reference>
<dbReference type="InterPro" id="IPR038468">
    <property type="entry name" value="MmpS_C"/>
</dbReference>
<keyword evidence="2" id="KW-0472">Membrane</keyword>
<protein>
    <recommendedName>
        <fullName evidence="5">MmpS3 protein</fullName>
    </recommendedName>
</protein>
<evidence type="ECO:0000313" key="4">
    <source>
        <dbReference type="Proteomes" id="UP000515734"/>
    </source>
</evidence>
<evidence type="ECO:0000256" key="1">
    <source>
        <dbReference type="SAM" id="MobiDB-lite"/>
    </source>
</evidence>
<dbReference type="Proteomes" id="UP000515734">
    <property type="component" value="Chromosome"/>
</dbReference>
<organism evidence="3 4">
    <name type="scientific">Mycolicibacterium litorale</name>
    <dbReference type="NCBI Taxonomy" id="758802"/>
    <lineage>
        <taxon>Bacteria</taxon>
        <taxon>Bacillati</taxon>
        <taxon>Actinomycetota</taxon>
        <taxon>Actinomycetes</taxon>
        <taxon>Mycobacteriales</taxon>
        <taxon>Mycobacteriaceae</taxon>
        <taxon>Mycolicibacterium</taxon>
    </lineage>
</organism>
<evidence type="ECO:0000313" key="3">
    <source>
        <dbReference type="EMBL" id="BCI52190.1"/>
    </source>
</evidence>
<gene>
    <name evidence="3" type="ORF">NIIDNTM18_14680</name>
</gene>
<feature type="transmembrane region" description="Helical" evidence="2">
    <location>
        <begin position="122"/>
        <end position="143"/>
    </location>
</feature>
<feature type="compositionally biased region" description="Low complexity" evidence="1">
    <location>
        <begin position="181"/>
        <end position="192"/>
    </location>
</feature>